<reference evidence="1" key="1">
    <citation type="submission" date="2018-05" db="EMBL/GenBank/DDBJ databases">
        <authorList>
            <person name="Lanie J.A."/>
            <person name="Ng W.-L."/>
            <person name="Kazmierczak K.M."/>
            <person name="Andrzejewski T.M."/>
            <person name="Davidsen T.M."/>
            <person name="Wayne K.J."/>
            <person name="Tettelin H."/>
            <person name="Glass J.I."/>
            <person name="Rusch D."/>
            <person name="Podicherti R."/>
            <person name="Tsui H.-C.T."/>
            <person name="Winkler M.E."/>
        </authorList>
    </citation>
    <scope>NUCLEOTIDE SEQUENCE</scope>
</reference>
<name>A0A382AQ85_9ZZZZ</name>
<gene>
    <name evidence="1" type="ORF">METZ01_LOCUS156408</name>
</gene>
<dbReference type="AlphaFoldDB" id="A0A382AQ85"/>
<sequence>MENSENTGNWLKILIEKLNMPSTAEFCRKADLNRGLVDKLSKDMHSPRLDTLQKIKNAFPETNMNWLISRQGDVLENVQDDDETNLIKLYRSKLKSAGNPRMIEKFFVSVDYFVQDKREMEEMENNATAQDVKDQDLMLYRMELLFLQYRRHLVSDLLNQASKGGSLITGYIPGQKEKYSELLDHLNNEILKTVKLITDDVVNIPEETEQDVASETSLDEDMSVDERRQWSELLEYAEEMGESNIDDKE</sequence>
<proteinExistence type="predicted"/>
<protein>
    <submittedName>
        <fullName evidence="1">Uncharacterized protein</fullName>
    </submittedName>
</protein>
<evidence type="ECO:0000313" key="1">
    <source>
        <dbReference type="EMBL" id="SVB03554.1"/>
    </source>
</evidence>
<dbReference type="EMBL" id="UINC01026316">
    <property type="protein sequence ID" value="SVB03554.1"/>
    <property type="molecule type" value="Genomic_DNA"/>
</dbReference>
<accession>A0A382AQ85</accession>
<organism evidence="1">
    <name type="scientific">marine metagenome</name>
    <dbReference type="NCBI Taxonomy" id="408172"/>
    <lineage>
        <taxon>unclassified sequences</taxon>
        <taxon>metagenomes</taxon>
        <taxon>ecological metagenomes</taxon>
    </lineage>
</organism>